<gene>
    <name evidence="11" type="ORF">A2442_01095</name>
</gene>
<evidence type="ECO:0000256" key="2">
    <source>
        <dbReference type="ARBA" id="ARBA00008017"/>
    </source>
</evidence>
<evidence type="ECO:0000256" key="5">
    <source>
        <dbReference type="ARBA" id="ARBA00022989"/>
    </source>
</evidence>
<dbReference type="SUPFAM" id="SSF82689">
    <property type="entry name" value="Mechanosensitive channel protein MscS (YggB), C-terminal domain"/>
    <property type="match status" value="1"/>
</dbReference>
<comment type="similarity">
    <text evidence="2">Belongs to the MscS (TC 1.A.23) family.</text>
</comment>
<dbReference type="GO" id="GO:0005886">
    <property type="term" value="C:plasma membrane"/>
    <property type="evidence" value="ECO:0007669"/>
    <property type="project" value="UniProtKB-SubCell"/>
</dbReference>
<dbReference type="InterPro" id="IPR049278">
    <property type="entry name" value="MS_channel_C"/>
</dbReference>
<dbReference type="Gene3D" id="1.10.287.1260">
    <property type="match status" value="1"/>
</dbReference>
<dbReference type="Pfam" id="PF21082">
    <property type="entry name" value="MS_channel_3rd"/>
    <property type="match status" value="1"/>
</dbReference>
<dbReference type="InterPro" id="IPR011014">
    <property type="entry name" value="MscS_channel_TM-2"/>
</dbReference>
<evidence type="ECO:0000259" key="9">
    <source>
        <dbReference type="Pfam" id="PF21082"/>
    </source>
</evidence>
<evidence type="ECO:0000256" key="1">
    <source>
        <dbReference type="ARBA" id="ARBA00004651"/>
    </source>
</evidence>
<dbReference type="SUPFAM" id="SSF50182">
    <property type="entry name" value="Sm-like ribonucleoproteins"/>
    <property type="match status" value="1"/>
</dbReference>
<dbReference type="InterPro" id="IPR023408">
    <property type="entry name" value="MscS_beta-dom_sf"/>
</dbReference>
<comment type="subcellular location">
    <subcellularLocation>
        <location evidence="1">Cell membrane</location>
        <topology evidence="1">Multi-pass membrane protein</topology>
    </subcellularLocation>
</comment>
<dbReference type="Pfam" id="PF00924">
    <property type="entry name" value="MS_channel_2nd"/>
    <property type="match status" value="1"/>
</dbReference>
<feature type="transmembrane region" description="Helical" evidence="7">
    <location>
        <begin position="91"/>
        <end position="113"/>
    </location>
</feature>
<keyword evidence="6 7" id="KW-0472">Membrane</keyword>
<feature type="transmembrane region" description="Helical" evidence="7">
    <location>
        <begin position="15"/>
        <end position="37"/>
    </location>
</feature>
<feature type="domain" description="Mechanosensitive ion channel MscS C-terminal" evidence="9">
    <location>
        <begin position="252"/>
        <end position="335"/>
    </location>
</feature>
<feature type="transmembrane region" description="Helical" evidence="7">
    <location>
        <begin position="168"/>
        <end position="190"/>
    </location>
</feature>
<keyword evidence="4 7" id="KW-0812">Transmembrane</keyword>
<evidence type="ECO:0000313" key="11">
    <source>
        <dbReference type="EMBL" id="OGD67345.1"/>
    </source>
</evidence>
<keyword evidence="5 7" id="KW-1133">Transmembrane helix</keyword>
<dbReference type="Gene3D" id="2.30.30.60">
    <property type="match status" value="1"/>
</dbReference>
<evidence type="ECO:0000313" key="12">
    <source>
        <dbReference type="Proteomes" id="UP000179003"/>
    </source>
</evidence>
<dbReference type="InterPro" id="IPR011066">
    <property type="entry name" value="MscS_channel_C_sf"/>
</dbReference>
<evidence type="ECO:0000259" key="8">
    <source>
        <dbReference type="Pfam" id="PF00924"/>
    </source>
</evidence>
<feature type="domain" description="Mechanosensitive ion channel transmembrane helices 2/3" evidence="10">
    <location>
        <begin position="135"/>
        <end position="176"/>
    </location>
</feature>
<feature type="domain" description="Mechanosensitive ion channel MscS" evidence="8">
    <location>
        <begin position="177"/>
        <end position="243"/>
    </location>
</feature>
<dbReference type="AlphaFoldDB" id="A0A1F5EIZ3"/>
<reference evidence="11 12" key="1">
    <citation type="journal article" date="2016" name="Nat. Commun.">
        <title>Thousands of microbial genomes shed light on interconnected biogeochemical processes in an aquifer system.</title>
        <authorList>
            <person name="Anantharaman K."/>
            <person name="Brown C.T."/>
            <person name="Hug L.A."/>
            <person name="Sharon I."/>
            <person name="Castelle C.J."/>
            <person name="Probst A.J."/>
            <person name="Thomas B.C."/>
            <person name="Singh A."/>
            <person name="Wilkins M.J."/>
            <person name="Karaoz U."/>
            <person name="Brodie E.L."/>
            <person name="Williams K.H."/>
            <person name="Hubbard S.S."/>
            <person name="Banfield J.F."/>
        </authorList>
    </citation>
    <scope>NUCLEOTIDE SEQUENCE [LARGE SCALE GENOMIC DNA]</scope>
</reference>
<dbReference type="InterPro" id="IPR006685">
    <property type="entry name" value="MscS_channel_2nd"/>
</dbReference>
<protein>
    <recommendedName>
        <fullName evidence="13">Mechanosensitive ion channel protein MscS</fullName>
    </recommendedName>
</protein>
<accession>A0A1F5EIZ3</accession>
<feature type="transmembrane region" description="Helical" evidence="7">
    <location>
        <begin position="66"/>
        <end position="85"/>
    </location>
</feature>
<evidence type="ECO:0000256" key="7">
    <source>
        <dbReference type="SAM" id="Phobius"/>
    </source>
</evidence>
<sequence>MNSETIILGNTLLDYSYALGIFLVLFFAFRIFQFFILRRLEKLAKKTKTDIDDTLIGIIKSLKPSFYYFLAFYLATYSIVVSDLFKKISEGILLFLIVYQVILVVQIFIDYVLEKSLKNKDGDSDSRTAINSISKIAKFILWVLGLLLILSNLGVNITSLVAGLGVGGIAIAFALQNILADLFSSFAIYFDKPFKVGDFIVIGTDKGVVEKIGIKTSRLKTLQGEELVISNQELTSARIQNFKKMQERRCSFTFGVTYETPSDKLRAIPSYITAIVGSLEGVRFDRAHFNKFDDSALTYEVIYFVDSGDYTLYMDVQQEINFEIVEKFEKEGIDMAYPTRTVYMKNVS</sequence>
<dbReference type="InterPro" id="IPR010920">
    <property type="entry name" value="LSM_dom_sf"/>
</dbReference>
<evidence type="ECO:0000256" key="6">
    <source>
        <dbReference type="ARBA" id="ARBA00023136"/>
    </source>
</evidence>
<dbReference type="PANTHER" id="PTHR30566:SF25">
    <property type="entry name" value="INNER MEMBRANE PROTEIN"/>
    <property type="match status" value="1"/>
</dbReference>
<proteinExistence type="inferred from homology"/>
<dbReference type="GO" id="GO:0055085">
    <property type="term" value="P:transmembrane transport"/>
    <property type="evidence" value="ECO:0007669"/>
    <property type="project" value="InterPro"/>
</dbReference>
<feature type="transmembrane region" description="Helical" evidence="7">
    <location>
        <begin position="139"/>
        <end position="162"/>
    </location>
</feature>
<evidence type="ECO:0000256" key="4">
    <source>
        <dbReference type="ARBA" id="ARBA00022692"/>
    </source>
</evidence>
<dbReference type="SUPFAM" id="SSF82861">
    <property type="entry name" value="Mechanosensitive channel protein MscS (YggB), transmembrane region"/>
    <property type="match status" value="1"/>
</dbReference>
<comment type="caution">
    <text evidence="11">The sequence shown here is derived from an EMBL/GenBank/DDBJ whole genome shotgun (WGS) entry which is preliminary data.</text>
</comment>
<evidence type="ECO:0000256" key="3">
    <source>
        <dbReference type="ARBA" id="ARBA00022475"/>
    </source>
</evidence>
<keyword evidence="3" id="KW-1003">Cell membrane</keyword>
<dbReference type="Pfam" id="PF21088">
    <property type="entry name" value="MS_channel_1st"/>
    <property type="match status" value="1"/>
</dbReference>
<evidence type="ECO:0000259" key="10">
    <source>
        <dbReference type="Pfam" id="PF21088"/>
    </source>
</evidence>
<dbReference type="InterPro" id="IPR049142">
    <property type="entry name" value="MS_channel_1st"/>
</dbReference>
<name>A0A1F5EIZ3_9BACT</name>
<organism evidence="11 12">
    <name type="scientific">Candidatus Campbellbacteria bacterium RIFOXYC2_FULL_35_25</name>
    <dbReference type="NCBI Taxonomy" id="1797582"/>
    <lineage>
        <taxon>Bacteria</taxon>
        <taxon>Candidatus Campbelliibacteriota</taxon>
    </lineage>
</organism>
<evidence type="ECO:0008006" key="13">
    <source>
        <dbReference type="Google" id="ProtNLM"/>
    </source>
</evidence>
<dbReference type="EMBL" id="MFAE01000006">
    <property type="protein sequence ID" value="OGD67345.1"/>
    <property type="molecule type" value="Genomic_DNA"/>
</dbReference>
<dbReference type="Gene3D" id="3.30.70.100">
    <property type="match status" value="1"/>
</dbReference>
<dbReference type="PANTHER" id="PTHR30566">
    <property type="entry name" value="YNAI-RELATED MECHANOSENSITIVE ION CHANNEL"/>
    <property type="match status" value="1"/>
</dbReference>
<dbReference type="Proteomes" id="UP000179003">
    <property type="component" value="Unassembled WGS sequence"/>
</dbReference>